<proteinExistence type="predicted"/>
<evidence type="ECO:0000256" key="1">
    <source>
        <dbReference type="SAM" id="Phobius"/>
    </source>
</evidence>
<keyword evidence="1" id="KW-0812">Transmembrane</keyword>
<keyword evidence="1" id="KW-1133">Transmembrane helix</keyword>
<organism evidence="2 3">
    <name type="scientific">Amycolatopsis roodepoortensis</name>
    <dbReference type="NCBI Taxonomy" id="700274"/>
    <lineage>
        <taxon>Bacteria</taxon>
        <taxon>Bacillati</taxon>
        <taxon>Actinomycetota</taxon>
        <taxon>Actinomycetes</taxon>
        <taxon>Pseudonocardiales</taxon>
        <taxon>Pseudonocardiaceae</taxon>
        <taxon>Amycolatopsis</taxon>
    </lineage>
</organism>
<keyword evidence="1" id="KW-0472">Membrane</keyword>
<sequence>MPELTWAAMWTTAPVIAVLAVVVALWWSATA</sequence>
<feature type="transmembrane region" description="Helical" evidence="1">
    <location>
        <begin position="6"/>
        <end position="27"/>
    </location>
</feature>
<reference evidence="2 3" key="1">
    <citation type="submission" date="2020-10" db="EMBL/GenBank/DDBJ databases">
        <title>Sequencing the genomes of 1000 actinobacteria strains.</title>
        <authorList>
            <person name="Klenk H.-P."/>
        </authorList>
    </citation>
    <scope>NUCLEOTIDE SEQUENCE [LARGE SCALE GENOMIC DNA]</scope>
    <source>
        <strain evidence="2 3">DSM 46661</strain>
    </source>
</reference>
<dbReference type="EMBL" id="JADBEJ010000005">
    <property type="protein sequence ID" value="MBE1577672.1"/>
    <property type="molecule type" value="Genomic_DNA"/>
</dbReference>
<evidence type="ECO:0000313" key="3">
    <source>
        <dbReference type="Proteomes" id="UP000656548"/>
    </source>
</evidence>
<comment type="caution">
    <text evidence="2">The sequence shown here is derived from an EMBL/GenBank/DDBJ whole genome shotgun (WGS) entry which is preliminary data.</text>
</comment>
<evidence type="ECO:0000313" key="2">
    <source>
        <dbReference type="EMBL" id="MBE1577672.1"/>
    </source>
</evidence>
<name>A0ABR9LAT3_9PSEU</name>
<gene>
    <name evidence="2" type="ORF">H4W30_004732</name>
</gene>
<dbReference type="Proteomes" id="UP000656548">
    <property type="component" value="Unassembled WGS sequence"/>
</dbReference>
<keyword evidence="3" id="KW-1185">Reference proteome</keyword>
<protein>
    <submittedName>
        <fullName evidence="2">Uncharacterized protein</fullName>
    </submittedName>
</protein>
<accession>A0ABR9LAT3</accession>